<protein>
    <submittedName>
        <fullName evidence="1">Uncharacterized protein</fullName>
    </submittedName>
</protein>
<dbReference type="AlphaFoldDB" id="A0A2A3ZKN1"/>
<dbReference type="Proteomes" id="UP000217720">
    <property type="component" value="Unassembled WGS sequence"/>
</dbReference>
<dbReference type="EMBL" id="NRGO01000001">
    <property type="protein sequence ID" value="PCC52001.1"/>
    <property type="molecule type" value="Genomic_DNA"/>
</dbReference>
<accession>A0A2A3ZKN1</accession>
<gene>
    <name evidence="1" type="ORF">CIK62_00790</name>
</gene>
<reference evidence="1 2" key="1">
    <citation type="journal article" date="2017" name="Elife">
        <title>Extensive horizontal gene transfer in cheese-associated bacteria.</title>
        <authorList>
            <person name="Bonham K.S."/>
            <person name="Wolfe B.E."/>
            <person name="Dutton R.J."/>
        </authorList>
    </citation>
    <scope>NUCLEOTIDE SEQUENCE [LARGE SCALE GENOMIC DNA]</scope>
    <source>
        <strain evidence="1 2">900_6</strain>
    </source>
</reference>
<proteinExistence type="predicted"/>
<sequence length="150" mass="15698">MGLAFIVVALKNRRAGNTTLVVWRTMDLAFLFGTVTGIVTPMFCCLVGLALFAWRGRGRTRLLGIIGTALLLFCQLFELAWMLFGLSLGLATGVPAVQWVVMTLGVVLQAGGLVLIGLAFATKPSGVPAAQSPRTDGSVRLGPGPEGVAP</sequence>
<organism evidence="1 2">
    <name type="scientific">Brevibacterium aurantiacum</name>
    <dbReference type="NCBI Taxonomy" id="273384"/>
    <lineage>
        <taxon>Bacteria</taxon>
        <taxon>Bacillati</taxon>
        <taxon>Actinomycetota</taxon>
        <taxon>Actinomycetes</taxon>
        <taxon>Micrococcales</taxon>
        <taxon>Brevibacteriaceae</taxon>
        <taxon>Brevibacterium</taxon>
    </lineage>
</organism>
<name>A0A2A3ZKN1_BREAU</name>
<comment type="caution">
    <text evidence="1">The sequence shown here is derived from an EMBL/GenBank/DDBJ whole genome shotgun (WGS) entry which is preliminary data.</text>
</comment>
<evidence type="ECO:0000313" key="1">
    <source>
        <dbReference type="EMBL" id="PCC52001.1"/>
    </source>
</evidence>
<evidence type="ECO:0000313" key="2">
    <source>
        <dbReference type="Proteomes" id="UP000217720"/>
    </source>
</evidence>